<reference evidence="15" key="1">
    <citation type="submission" date="2024-05" db="EMBL/GenBank/DDBJ databases">
        <title>Isolation and characterization of Sporomusa carbonis sp. nov., a carboxydotrophic hydrogenogen in the genus of Sporomusa isolated from a charcoal burning pile.</title>
        <authorList>
            <person name="Boeer T."/>
            <person name="Rosenbaum F."/>
            <person name="Eysell L."/>
            <person name="Mueller V."/>
            <person name="Daniel R."/>
            <person name="Poehlein A."/>
        </authorList>
    </citation>
    <scope>NUCLEOTIDE SEQUENCE [LARGE SCALE GENOMIC DNA]</scope>
    <source>
        <strain evidence="15">DSM 3132</strain>
    </source>
</reference>
<dbReference type="SUPFAM" id="SSF55347">
    <property type="entry name" value="Glyceraldehyde-3-phosphate dehydrogenase-like, C-terminal domain"/>
    <property type="match status" value="1"/>
</dbReference>
<dbReference type="EMBL" id="CP155571">
    <property type="protein sequence ID" value="XFO71331.1"/>
    <property type="molecule type" value="Genomic_DNA"/>
</dbReference>
<gene>
    <name evidence="15" type="primary">dapB_1</name>
    <name evidence="15" type="ORF">SPACI_013460</name>
</gene>
<dbReference type="PANTHER" id="PTHR20836">
    <property type="entry name" value="DIHYDRODIPICOLINATE REDUCTASE"/>
    <property type="match status" value="1"/>
</dbReference>
<evidence type="ECO:0000256" key="1">
    <source>
        <dbReference type="ARBA" id="ARBA00006642"/>
    </source>
</evidence>
<dbReference type="PIRSF" id="PIRSF000161">
    <property type="entry name" value="DHPR"/>
    <property type="match status" value="1"/>
</dbReference>
<comment type="catalytic activity">
    <reaction evidence="10">
        <text>(S)-2,3,4,5-tetrahydrodipicolinate + NADP(+) + H2O = (2S,4S)-4-hydroxy-2,3,4,5-tetrahydrodipicolinate + NADPH + H(+)</text>
        <dbReference type="Rhea" id="RHEA:35331"/>
        <dbReference type="ChEBI" id="CHEBI:15377"/>
        <dbReference type="ChEBI" id="CHEBI:15378"/>
        <dbReference type="ChEBI" id="CHEBI:16845"/>
        <dbReference type="ChEBI" id="CHEBI:57783"/>
        <dbReference type="ChEBI" id="CHEBI:58349"/>
        <dbReference type="ChEBI" id="CHEBI:67139"/>
        <dbReference type="EC" id="1.17.1.8"/>
    </reaction>
</comment>
<evidence type="ECO:0000256" key="12">
    <source>
        <dbReference type="NCBIfam" id="TIGR00036"/>
    </source>
</evidence>
<dbReference type="Pfam" id="PF01113">
    <property type="entry name" value="DapB_N"/>
    <property type="match status" value="1"/>
</dbReference>
<proteinExistence type="inferred from homology"/>
<comment type="catalytic activity">
    <reaction evidence="11">
        <text>(S)-2,3,4,5-tetrahydrodipicolinate + NAD(+) + H2O = (2S,4S)-4-hydroxy-2,3,4,5-tetrahydrodipicolinate + NADH + H(+)</text>
        <dbReference type="Rhea" id="RHEA:35323"/>
        <dbReference type="ChEBI" id="CHEBI:15377"/>
        <dbReference type="ChEBI" id="CHEBI:15378"/>
        <dbReference type="ChEBI" id="CHEBI:16845"/>
        <dbReference type="ChEBI" id="CHEBI:57540"/>
        <dbReference type="ChEBI" id="CHEBI:57945"/>
        <dbReference type="ChEBI" id="CHEBI:67139"/>
        <dbReference type="EC" id="1.17.1.8"/>
    </reaction>
</comment>
<evidence type="ECO:0000256" key="8">
    <source>
        <dbReference type="ARBA" id="ARBA00037922"/>
    </source>
</evidence>
<keyword evidence="6" id="KW-0520">NAD</keyword>
<keyword evidence="16" id="KW-1185">Reference proteome</keyword>
<comment type="pathway">
    <text evidence="8">Amino-acid biosynthesis; L-lysine biosynthesis via DAP pathway; (S)-tetrahydrodipicolinate from L-aspartate: step 4/4.</text>
</comment>
<keyword evidence="2" id="KW-0028">Amino-acid biosynthesis</keyword>
<evidence type="ECO:0000313" key="16">
    <source>
        <dbReference type="Proteomes" id="UP000216052"/>
    </source>
</evidence>
<comment type="similarity">
    <text evidence="1">Belongs to the DapB family.</text>
</comment>
<evidence type="ECO:0000259" key="13">
    <source>
        <dbReference type="Pfam" id="PF01113"/>
    </source>
</evidence>
<dbReference type="Gene3D" id="3.40.50.720">
    <property type="entry name" value="NAD(P)-binding Rossmann-like Domain"/>
    <property type="match status" value="1"/>
</dbReference>
<evidence type="ECO:0000256" key="4">
    <source>
        <dbReference type="ARBA" id="ARBA00022915"/>
    </source>
</evidence>
<feature type="domain" description="Dihydrodipicolinate reductase C-terminal" evidence="14">
    <location>
        <begin position="131"/>
        <end position="250"/>
    </location>
</feature>
<evidence type="ECO:0000256" key="3">
    <source>
        <dbReference type="ARBA" id="ARBA00022857"/>
    </source>
</evidence>
<dbReference type="InterPro" id="IPR036291">
    <property type="entry name" value="NAD(P)-bd_dom_sf"/>
</dbReference>
<evidence type="ECO:0000256" key="6">
    <source>
        <dbReference type="ARBA" id="ARBA00023027"/>
    </source>
</evidence>
<feature type="domain" description="Dihydrodipicolinate reductase N-terminal" evidence="13">
    <location>
        <begin position="1"/>
        <end position="127"/>
    </location>
</feature>
<accession>A0ABZ3IZN1</accession>
<evidence type="ECO:0000256" key="10">
    <source>
        <dbReference type="ARBA" id="ARBA00049080"/>
    </source>
</evidence>
<dbReference type="GO" id="GO:0008839">
    <property type="term" value="F:4-hydroxy-tetrahydrodipicolinate reductase"/>
    <property type="evidence" value="ECO:0007669"/>
    <property type="project" value="UniProtKB-EC"/>
</dbReference>
<evidence type="ECO:0000256" key="11">
    <source>
        <dbReference type="ARBA" id="ARBA00049396"/>
    </source>
</evidence>
<dbReference type="Proteomes" id="UP000216052">
    <property type="component" value="Chromosome"/>
</dbReference>
<dbReference type="Gene3D" id="3.30.360.10">
    <property type="entry name" value="Dihydrodipicolinate Reductase, domain 2"/>
    <property type="match status" value="1"/>
</dbReference>
<protein>
    <recommendedName>
        <fullName evidence="9 12">4-hydroxy-tetrahydrodipicolinate reductase</fullName>
        <ecNumber evidence="9 12">1.17.1.8</ecNumber>
    </recommendedName>
</protein>
<dbReference type="PANTHER" id="PTHR20836:SF0">
    <property type="entry name" value="4-HYDROXY-TETRAHYDRODIPICOLINATE REDUCTASE 1, CHLOROPLASTIC-RELATED"/>
    <property type="match status" value="1"/>
</dbReference>
<evidence type="ECO:0000256" key="7">
    <source>
        <dbReference type="ARBA" id="ARBA00023154"/>
    </source>
</evidence>
<dbReference type="EC" id="1.17.1.8" evidence="9 12"/>
<name>A0ABZ3IZN1_SPOA4</name>
<evidence type="ECO:0000256" key="9">
    <source>
        <dbReference type="ARBA" id="ARBA00038983"/>
    </source>
</evidence>
<evidence type="ECO:0000256" key="5">
    <source>
        <dbReference type="ARBA" id="ARBA00023002"/>
    </source>
</evidence>
<evidence type="ECO:0000313" key="15">
    <source>
        <dbReference type="EMBL" id="XFO71331.1"/>
    </source>
</evidence>
<sequence>MKVALIGLGTTGKIVAEFLFQKQVLSLVLCRKNSSAAAGKDLGEVLHRPYMAVPVETTDNLEEKLTKYKPDILIDFSSPAFLREHLTTLARCNVNVVTAVTGYTQMDIRRVKVLARKRKIGVVLAPNITRGVNVTLLMAQIAAILQPDYDFQVIDENHRNKKDSPSGTAEKIAAAIMKGLGTPHGDERQVPIYSIRAGDITGRHRVMACGPYDQIEITHTAFSRKAYAEGAYQAAGFILAKTGLYEMKDVYGFSNYSGERTCEVAESTPAHVYA</sequence>
<dbReference type="InterPro" id="IPR000846">
    <property type="entry name" value="DapB_N"/>
</dbReference>
<evidence type="ECO:0000256" key="2">
    <source>
        <dbReference type="ARBA" id="ARBA00022605"/>
    </source>
</evidence>
<dbReference type="SUPFAM" id="SSF51735">
    <property type="entry name" value="NAD(P)-binding Rossmann-fold domains"/>
    <property type="match status" value="1"/>
</dbReference>
<organism evidence="15 16">
    <name type="scientific">Sporomusa acidovorans (strain ATCC 49682 / DSM 3132 / Mol)</name>
    <dbReference type="NCBI Taxonomy" id="1123286"/>
    <lineage>
        <taxon>Bacteria</taxon>
        <taxon>Bacillati</taxon>
        <taxon>Bacillota</taxon>
        <taxon>Negativicutes</taxon>
        <taxon>Selenomonadales</taxon>
        <taxon>Sporomusaceae</taxon>
        <taxon>Sporomusa</taxon>
    </lineage>
</organism>
<keyword evidence="3" id="KW-0521">NADP</keyword>
<keyword evidence="4" id="KW-0220">Diaminopimelate biosynthesis</keyword>
<keyword evidence="7" id="KW-0457">Lysine biosynthesis</keyword>
<dbReference type="InterPro" id="IPR023940">
    <property type="entry name" value="DHDPR_bac"/>
</dbReference>
<keyword evidence="5 15" id="KW-0560">Oxidoreductase</keyword>
<dbReference type="RefSeq" id="WP_169716919.1">
    <property type="nucleotide sequence ID" value="NZ_CP155571.1"/>
</dbReference>
<dbReference type="Pfam" id="PF05173">
    <property type="entry name" value="DapB_C"/>
    <property type="match status" value="1"/>
</dbReference>
<evidence type="ECO:0000259" key="14">
    <source>
        <dbReference type="Pfam" id="PF05173"/>
    </source>
</evidence>
<dbReference type="CDD" id="cd02274">
    <property type="entry name" value="DHDPR_N"/>
    <property type="match status" value="1"/>
</dbReference>
<dbReference type="InterPro" id="IPR022663">
    <property type="entry name" value="DapB_C"/>
</dbReference>
<dbReference type="NCBIfam" id="TIGR00036">
    <property type="entry name" value="dapB"/>
    <property type="match status" value="1"/>
</dbReference>